<keyword evidence="10" id="KW-0547">Nucleotide-binding</keyword>
<evidence type="ECO:0000256" key="19">
    <source>
        <dbReference type="ARBA" id="ARBA00078285"/>
    </source>
</evidence>
<evidence type="ECO:0000256" key="4">
    <source>
        <dbReference type="ARBA" id="ARBA00006432"/>
    </source>
</evidence>
<evidence type="ECO:0000259" key="20">
    <source>
        <dbReference type="Pfam" id="PF00501"/>
    </source>
</evidence>
<dbReference type="PANTHER" id="PTHR43107">
    <property type="entry name" value="LONG-CHAIN FATTY ACID TRANSPORT PROTEIN"/>
    <property type="match status" value="1"/>
</dbReference>
<evidence type="ECO:0000256" key="8">
    <source>
        <dbReference type="ARBA" id="ARBA00022677"/>
    </source>
</evidence>
<reference evidence="21 22" key="1">
    <citation type="journal article" date="2016" name="Nat. Commun.">
        <title>Ectomycorrhizal ecology is imprinted in the genome of the dominant symbiotic fungus Cenococcum geophilum.</title>
        <authorList>
            <consortium name="DOE Joint Genome Institute"/>
            <person name="Peter M."/>
            <person name="Kohler A."/>
            <person name="Ohm R.A."/>
            <person name="Kuo A."/>
            <person name="Krutzmann J."/>
            <person name="Morin E."/>
            <person name="Arend M."/>
            <person name="Barry K.W."/>
            <person name="Binder M."/>
            <person name="Choi C."/>
            <person name="Clum A."/>
            <person name="Copeland A."/>
            <person name="Grisel N."/>
            <person name="Haridas S."/>
            <person name="Kipfer T."/>
            <person name="LaButti K."/>
            <person name="Lindquist E."/>
            <person name="Lipzen A."/>
            <person name="Maire R."/>
            <person name="Meier B."/>
            <person name="Mihaltcheva S."/>
            <person name="Molinier V."/>
            <person name="Murat C."/>
            <person name="Poggeler S."/>
            <person name="Quandt C.A."/>
            <person name="Sperisen C."/>
            <person name="Tritt A."/>
            <person name="Tisserant E."/>
            <person name="Crous P.W."/>
            <person name="Henrissat B."/>
            <person name="Nehls U."/>
            <person name="Egli S."/>
            <person name="Spatafora J.W."/>
            <person name="Grigoriev I.V."/>
            <person name="Martin F.M."/>
        </authorList>
    </citation>
    <scope>NUCLEOTIDE SEQUENCE [LARGE SCALE GENOMIC DNA]</scope>
    <source>
        <strain evidence="21 22">CBS 207.34</strain>
    </source>
</reference>
<dbReference type="GO" id="GO:0009898">
    <property type="term" value="C:cytoplasmic side of plasma membrane"/>
    <property type="evidence" value="ECO:0007669"/>
    <property type="project" value="TreeGrafter"/>
</dbReference>
<evidence type="ECO:0000256" key="12">
    <source>
        <dbReference type="ARBA" id="ARBA00022989"/>
    </source>
</evidence>
<comment type="function">
    <text evidence="17">Acyl-CoA synthetase required for both the import of long chain fatty acids (LCFAs) (C14-C18) and the activation very long chain fatty acids (VLCFAs) (C20-C26) by esterification of the fatty acids into metabolically active CoA-thioesters for subsequent degradation or incorporation into phospholipids. The transport and fatty acyl-CoA synthetase activities are genetically separable and are thus independent activities. Esterifies VLCFAs in the peroxisome matrix. The VLCFAs are actively transported into peroxisomes by a PXA1-PXA2 heterodimeric transporter in the peroxisomal membrane.</text>
</comment>
<evidence type="ECO:0000256" key="6">
    <source>
        <dbReference type="ARBA" id="ARBA00022475"/>
    </source>
</evidence>
<keyword evidence="14" id="KW-0472">Membrane</keyword>
<keyword evidence="7" id="KW-0436">Ligase</keyword>
<evidence type="ECO:0000256" key="5">
    <source>
        <dbReference type="ARBA" id="ARBA00022448"/>
    </source>
</evidence>
<dbReference type="Pfam" id="PF00501">
    <property type="entry name" value="AMP-binding"/>
    <property type="match status" value="1"/>
</dbReference>
<name>A0A8E2EPR2_9PEZI</name>
<dbReference type="Gene3D" id="3.40.50.12780">
    <property type="entry name" value="N-terminal domain of ligase-like"/>
    <property type="match status" value="1"/>
</dbReference>
<keyword evidence="11" id="KW-0067">ATP-binding</keyword>
<dbReference type="InterPro" id="IPR020845">
    <property type="entry name" value="AMP-binding_CS"/>
</dbReference>
<dbReference type="GO" id="GO:0005524">
    <property type="term" value="F:ATP binding"/>
    <property type="evidence" value="ECO:0007669"/>
    <property type="project" value="UniProtKB-KW"/>
</dbReference>
<evidence type="ECO:0000256" key="1">
    <source>
        <dbReference type="ARBA" id="ARBA00004502"/>
    </source>
</evidence>
<evidence type="ECO:0000256" key="10">
    <source>
        <dbReference type="ARBA" id="ARBA00022741"/>
    </source>
</evidence>
<evidence type="ECO:0000256" key="11">
    <source>
        <dbReference type="ARBA" id="ARBA00022840"/>
    </source>
</evidence>
<dbReference type="GO" id="GO:0005778">
    <property type="term" value="C:peroxisomal membrane"/>
    <property type="evidence" value="ECO:0007669"/>
    <property type="project" value="UniProtKB-SubCell"/>
</dbReference>
<keyword evidence="15" id="KW-0576">Peroxisome</keyword>
<proteinExistence type="inferred from homology"/>
<dbReference type="OrthoDB" id="196650at2759"/>
<feature type="domain" description="AMP-dependent synthetase/ligase" evidence="20">
    <location>
        <begin position="61"/>
        <end position="445"/>
    </location>
</feature>
<organism evidence="21 22">
    <name type="scientific">Glonium stellatum</name>
    <dbReference type="NCBI Taxonomy" id="574774"/>
    <lineage>
        <taxon>Eukaryota</taxon>
        <taxon>Fungi</taxon>
        <taxon>Dikarya</taxon>
        <taxon>Ascomycota</taxon>
        <taxon>Pezizomycotina</taxon>
        <taxon>Dothideomycetes</taxon>
        <taxon>Pleosporomycetidae</taxon>
        <taxon>Gloniales</taxon>
        <taxon>Gloniaceae</taxon>
        <taxon>Glonium</taxon>
    </lineage>
</organism>
<evidence type="ECO:0000256" key="14">
    <source>
        <dbReference type="ARBA" id="ARBA00023136"/>
    </source>
</evidence>
<evidence type="ECO:0000313" key="21">
    <source>
        <dbReference type="EMBL" id="OCL02637.1"/>
    </source>
</evidence>
<keyword evidence="22" id="KW-1185">Reference proteome</keyword>
<dbReference type="Gene3D" id="3.30.300.30">
    <property type="match status" value="1"/>
</dbReference>
<dbReference type="GO" id="GO:0044539">
    <property type="term" value="P:long-chain fatty acid import into cell"/>
    <property type="evidence" value="ECO:0007669"/>
    <property type="project" value="TreeGrafter"/>
</dbReference>
<dbReference type="GO" id="GO:0005324">
    <property type="term" value="F:long-chain fatty acid transmembrane transporter activity"/>
    <property type="evidence" value="ECO:0007669"/>
    <property type="project" value="TreeGrafter"/>
</dbReference>
<accession>A0A8E2EPR2</accession>
<dbReference type="PROSITE" id="PS00455">
    <property type="entry name" value="AMP_BINDING"/>
    <property type="match status" value="1"/>
</dbReference>
<dbReference type="Proteomes" id="UP000250140">
    <property type="component" value="Unassembled WGS sequence"/>
</dbReference>
<dbReference type="AlphaFoldDB" id="A0A8E2EPR2"/>
<evidence type="ECO:0000256" key="17">
    <source>
        <dbReference type="ARBA" id="ARBA00060276"/>
    </source>
</evidence>
<keyword evidence="12" id="KW-1133">Transmembrane helix</keyword>
<comment type="catalytic activity">
    <reaction evidence="16">
        <text>a very long-chain fatty acid + ATP + CoA = a very long-chain fatty acyl-CoA + AMP + diphosphate</text>
        <dbReference type="Rhea" id="RHEA:54536"/>
        <dbReference type="ChEBI" id="CHEBI:30616"/>
        <dbReference type="ChEBI" id="CHEBI:33019"/>
        <dbReference type="ChEBI" id="CHEBI:57287"/>
        <dbReference type="ChEBI" id="CHEBI:58950"/>
        <dbReference type="ChEBI" id="CHEBI:138261"/>
        <dbReference type="ChEBI" id="CHEBI:456215"/>
    </reaction>
</comment>
<sequence length="655" mass="73284">MELATAATAAAAITGTAAAVSYLDAKLHIQKDLKSLYRFWSADRDWRKADKADRNSLWYRFETQVKRLPATEQCIWSRAGCYTWGETHAQCCRYAQFFIANGVRPGELVAFYLQNHPEFIFGLMGSWAMGSAPAMINYNLSGDALVHCLKISGAKLLVVDEDEGCRERIEGIRERIEGELGMKIVILDQALKGEICRMEPKRPERKYREGMKGTFPMCLIYTSGTTGFPKACPFEVQRAGALAGPRTRSVGVESGPNGDRWYDCMPLYHGTGCTVAVTCMLGGITLCIGRRFSTSRFWDDIRDSDSTAFVYVGETARYLLAAPPSPKDKQHRVKMMFGNGLRPDVWTRFSERFGIQTVSEFFNSTEGVFALMNICHGPYLANAVGHHGAIMRFKLRNTFIPVEVDIGTNQIVRDPKTGFAKRKSYDEGGEIIVKIPNESAFVGYWRNPEATAKMFERNVFKKGDLYYRTGDALRRTPDGRWFFLDRLGDTFRWKSENVSTAEVAECLGNYPGVVEANVYGVEVPGHDGRAGCAAIFIPPHLRASFNYNGLLAHARARLPKYAVPVFLRLISNLAPMHNNKQNKVPLRKDGIDLRAIQARAEAEAAEKGEKPMVDKLLFCPYALGHPRVAGMEDQEGYIEFKLEDLDGLRAGVAKL</sequence>
<dbReference type="InterPro" id="IPR000873">
    <property type="entry name" value="AMP-dep_synth/lig_dom"/>
</dbReference>
<evidence type="ECO:0000256" key="9">
    <source>
        <dbReference type="ARBA" id="ARBA00022692"/>
    </source>
</evidence>
<keyword evidence="5" id="KW-0813">Transport</keyword>
<keyword evidence="6" id="KW-1003">Cell membrane</keyword>
<evidence type="ECO:0000256" key="7">
    <source>
        <dbReference type="ARBA" id="ARBA00022598"/>
    </source>
</evidence>
<gene>
    <name evidence="21" type="ORF">AOQ84DRAFT_434295</name>
</gene>
<dbReference type="InterPro" id="IPR045851">
    <property type="entry name" value="AMP-bd_C_sf"/>
</dbReference>
<evidence type="ECO:0000256" key="15">
    <source>
        <dbReference type="ARBA" id="ARBA00023140"/>
    </source>
</evidence>
<dbReference type="FunFam" id="3.40.50.12780:FF:000019">
    <property type="entry name" value="Long-chain fatty acid transporter"/>
    <property type="match status" value="1"/>
</dbReference>
<evidence type="ECO:0000256" key="13">
    <source>
        <dbReference type="ARBA" id="ARBA00023055"/>
    </source>
</evidence>
<dbReference type="InterPro" id="IPR042099">
    <property type="entry name" value="ANL_N_sf"/>
</dbReference>
<comment type="subcellular location">
    <subcellularLocation>
        <location evidence="3">Cell membrane</location>
        <topology evidence="3">Multi-pass membrane protein</topology>
    </subcellularLocation>
    <subcellularLocation>
        <location evidence="1">Lipid droplet</location>
    </subcellularLocation>
    <subcellularLocation>
        <location evidence="2">Peroxisome membrane</location>
        <topology evidence="2">Multi-pass membrane protein</topology>
    </subcellularLocation>
</comment>
<evidence type="ECO:0000256" key="3">
    <source>
        <dbReference type="ARBA" id="ARBA00004651"/>
    </source>
</evidence>
<evidence type="ECO:0000256" key="2">
    <source>
        <dbReference type="ARBA" id="ARBA00004585"/>
    </source>
</evidence>
<evidence type="ECO:0000256" key="16">
    <source>
        <dbReference type="ARBA" id="ARBA00051585"/>
    </source>
</evidence>
<evidence type="ECO:0000313" key="22">
    <source>
        <dbReference type="Proteomes" id="UP000250140"/>
    </source>
</evidence>
<keyword evidence="13" id="KW-0445">Lipid transport</keyword>
<dbReference type="SUPFAM" id="SSF56801">
    <property type="entry name" value="Acetyl-CoA synthetase-like"/>
    <property type="match status" value="1"/>
</dbReference>
<dbReference type="FunFam" id="3.30.300.30:FF:000002">
    <property type="entry name" value="Long-chain fatty acid transport protein 1"/>
    <property type="match status" value="1"/>
</dbReference>
<dbReference type="GO" id="GO:0004467">
    <property type="term" value="F:long-chain fatty acid-CoA ligase activity"/>
    <property type="evidence" value="ECO:0007669"/>
    <property type="project" value="TreeGrafter"/>
</dbReference>
<evidence type="ECO:0000256" key="18">
    <source>
        <dbReference type="ARBA" id="ARBA00068795"/>
    </source>
</evidence>
<dbReference type="PANTHER" id="PTHR43107:SF6">
    <property type="entry name" value="ACYL-COA SYNTHETASE FAMILY PROTEIN (CEFD1), PUTATIVE (AFU_ORTHOLOGUE AFUA_6G03630)-RELATED"/>
    <property type="match status" value="1"/>
</dbReference>
<comment type="similarity">
    <text evidence="4">Belongs to the ATP-dependent AMP-binding enzyme family.</text>
</comment>
<dbReference type="GO" id="GO:0005811">
    <property type="term" value="C:lipid droplet"/>
    <property type="evidence" value="ECO:0007669"/>
    <property type="project" value="UniProtKB-SubCell"/>
</dbReference>
<dbReference type="EMBL" id="KV750920">
    <property type="protein sequence ID" value="OCL02637.1"/>
    <property type="molecule type" value="Genomic_DNA"/>
</dbReference>
<keyword evidence="9" id="KW-0812">Transmembrane</keyword>
<protein>
    <recommendedName>
        <fullName evidence="18">Very long-chain fatty acid transport protein</fullName>
    </recommendedName>
    <alternativeName>
        <fullName evidence="19">Very-long-chain acyl-CoA synthetase</fullName>
    </alternativeName>
</protein>
<keyword evidence="8" id="KW-0551">Lipid droplet</keyword>